<dbReference type="Proteomes" id="UP000018141">
    <property type="component" value="Unassembled WGS sequence"/>
</dbReference>
<evidence type="ECO:0000313" key="2">
    <source>
        <dbReference type="Proteomes" id="UP000018141"/>
    </source>
</evidence>
<dbReference type="GO" id="GO:0003743">
    <property type="term" value="F:translation initiation factor activity"/>
    <property type="evidence" value="ECO:0007669"/>
    <property type="project" value="UniProtKB-KW"/>
</dbReference>
<comment type="caution">
    <text evidence="1">The sequence shown here is derived from an EMBL/GenBank/DDBJ whole genome shotgun (WGS) entry which is preliminary data.</text>
</comment>
<name>R7B5D2_9FIRM</name>
<protein>
    <submittedName>
        <fullName evidence="1">Replication initiation factor</fullName>
    </submittedName>
</protein>
<reference evidence="1" key="1">
    <citation type="submission" date="2012-11" db="EMBL/GenBank/DDBJ databases">
        <title>Dependencies among metagenomic species, viruses, plasmids and units of genetic variation.</title>
        <authorList>
            <person name="Nielsen H.B."/>
            <person name="Almeida M."/>
            <person name="Juncker A.S."/>
            <person name="Rasmussen S."/>
            <person name="Li J."/>
            <person name="Sunagawa S."/>
            <person name="Plichta D."/>
            <person name="Gautier L."/>
            <person name="Le Chatelier E."/>
            <person name="Peletier E."/>
            <person name="Bonde I."/>
            <person name="Nielsen T."/>
            <person name="Manichanh C."/>
            <person name="Arumugam M."/>
            <person name="Batto J."/>
            <person name="Santos M.B.Q.D."/>
            <person name="Blom N."/>
            <person name="Borruel N."/>
            <person name="Burgdorf K.S."/>
            <person name="Boumezbeur F."/>
            <person name="Casellas F."/>
            <person name="Dore J."/>
            <person name="Guarner F."/>
            <person name="Hansen T."/>
            <person name="Hildebrand F."/>
            <person name="Kaas R.S."/>
            <person name="Kennedy S."/>
            <person name="Kristiansen K."/>
            <person name="Kultima J.R."/>
            <person name="Leonard P."/>
            <person name="Levenez F."/>
            <person name="Lund O."/>
            <person name="Moumen B."/>
            <person name="Le Paslier D."/>
            <person name="Pons N."/>
            <person name="Pedersen O."/>
            <person name="Prifti E."/>
            <person name="Qin J."/>
            <person name="Raes J."/>
            <person name="Tap J."/>
            <person name="Tims S."/>
            <person name="Ussery D.W."/>
            <person name="Yamada T."/>
            <person name="MetaHit consortium"/>
            <person name="Renault P."/>
            <person name="Sicheritz-Ponten T."/>
            <person name="Bork P."/>
            <person name="Wang J."/>
            <person name="Brunak S."/>
            <person name="Ehrlich S.D."/>
        </authorList>
    </citation>
    <scope>NUCLEOTIDE SEQUENCE [LARGE SCALE GENOMIC DNA]</scope>
</reference>
<dbReference type="EMBL" id="CBHH010000059">
    <property type="protein sequence ID" value="CDD58649.1"/>
    <property type="molecule type" value="Genomic_DNA"/>
</dbReference>
<gene>
    <name evidence="1" type="ORF">BN656_02165</name>
</gene>
<dbReference type="AlphaFoldDB" id="R7B5D2"/>
<keyword evidence="1" id="KW-0396">Initiation factor</keyword>
<evidence type="ECO:0000313" key="1">
    <source>
        <dbReference type="EMBL" id="CDD58649.1"/>
    </source>
</evidence>
<sequence length="509" mass="60372">MIDSRYQKCRIYSELSQEDKSFWLDKNCKNFLHNIDTFYYSVLLQDDFTAASSNLNVKKLREYFNKFKAADFCDVVPLSIPGCNAQLNYRAFTFSGMYKYCIECPEIFDIFIAETVPTEVTSQVIVQLRSRPLWLDTTIGAFEYSYDVVKAVCKFFGLTITSVKENRVDYAWHTNYLQNPEQFFRIDNFAKMQVSRFKSVQYLYHFKRNDAYENDYISLGRRSDKCFVRIYLKSKEVIEQQAKPWFLQIWKDNKMINEYDFYVYNKLYDIGRWVMLDACRLMFYVEYGADESLKAECNRLLAQEVLNYDAISILADRLTPPVTLITNVEFQTTRKSSKSYCLIEKEDNKKYCECARIYDYMDNRRLITEYLTRATLRLIDPDSDVNKSRCDYCAFWKALRATKQMEVRRSKKQLKLVRDYSRNKSIDAVKKRMTNSIITYNLYVKGINEDDVLQDAVDAVVMLNDNDIQNMKKYKVRKSYEFSQEDLQNPIAEISRNMGFIDFDTGELL</sequence>
<accession>R7B5D2</accession>
<proteinExistence type="predicted"/>
<organism evidence="1 2">
    <name type="scientific">Bacteroides pectinophilus CAG:437</name>
    <dbReference type="NCBI Taxonomy" id="1263051"/>
    <lineage>
        <taxon>Bacteria</taxon>
        <taxon>Bacillati</taxon>
        <taxon>Bacillota</taxon>
        <taxon>Clostridia</taxon>
        <taxon>Eubacteriales</taxon>
    </lineage>
</organism>
<keyword evidence="1" id="KW-0648">Protein biosynthesis</keyword>